<accession>A0AAN9EZA3</accession>
<comment type="caution">
    <text evidence="2">The sequence shown here is derived from an EMBL/GenBank/DDBJ whole genome shotgun (WGS) entry which is preliminary data.</text>
</comment>
<feature type="transmembrane region" description="Helical" evidence="1">
    <location>
        <begin position="25"/>
        <end position="47"/>
    </location>
</feature>
<dbReference type="EMBL" id="JAYWIO010000004">
    <property type="protein sequence ID" value="KAK7266654.1"/>
    <property type="molecule type" value="Genomic_DNA"/>
</dbReference>
<keyword evidence="1" id="KW-0812">Transmembrane</keyword>
<protein>
    <submittedName>
        <fullName evidence="2">Uncharacterized protein</fullName>
    </submittedName>
</protein>
<sequence>MWPWATMEPLCWCTDFMWHWVTMGPPYWCIWGLFANVLVSCGIGPLWGLCQYGGVSLAVISTIELLFCSCSPLLTRVQLFLIFSL</sequence>
<proteinExistence type="predicted"/>
<dbReference type="Proteomes" id="UP001372338">
    <property type="component" value="Unassembled WGS sequence"/>
</dbReference>
<organism evidence="2 3">
    <name type="scientific">Crotalaria pallida</name>
    <name type="common">Smooth rattlebox</name>
    <name type="synonym">Crotalaria striata</name>
    <dbReference type="NCBI Taxonomy" id="3830"/>
    <lineage>
        <taxon>Eukaryota</taxon>
        <taxon>Viridiplantae</taxon>
        <taxon>Streptophyta</taxon>
        <taxon>Embryophyta</taxon>
        <taxon>Tracheophyta</taxon>
        <taxon>Spermatophyta</taxon>
        <taxon>Magnoliopsida</taxon>
        <taxon>eudicotyledons</taxon>
        <taxon>Gunneridae</taxon>
        <taxon>Pentapetalae</taxon>
        <taxon>rosids</taxon>
        <taxon>fabids</taxon>
        <taxon>Fabales</taxon>
        <taxon>Fabaceae</taxon>
        <taxon>Papilionoideae</taxon>
        <taxon>50 kb inversion clade</taxon>
        <taxon>genistoids sensu lato</taxon>
        <taxon>core genistoids</taxon>
        <taxon>Crotalarieae</taxon>
        <taxon>Crotalaria</taxon>
    </lineage>
</organism>
<evidence type="ECO:0000256" key="1">
    <source>
        <dbReference type="SAM" id="Phobius"/>
    </source>
</evidence>
<name>A0AAN9EZA3_CROPI</name>
<evidence type="ECO:0000313" key="2">
    <source>
        <dbReference type="EMBL" id="KAK7266654.1"/>
    </source>
</evidence>
<gene>
    <name evidence="2" type="ORF">RIF29_19304</name>
</gene>
<keyword evidence="1" id="KW-0472">Membrane</keyword>
<keyword evidence="3" id="KW-1185">Reference proteome</keyword>
<keyword evidence="1" id="KW-1133">Transmembrane helix</keyword>
<dbReference type="AlphaFoldDB" id="A0AAN9EZA3"/>
<evidence type="ECO:0000313" key="3">
    <source>
        <dbReference type="Proteomes" id="UP001372338"/>
    </source>
</evidence>
<reference evidence="2 3" key="1">
    <citation type="submission" date="2024-01" db="EMBL/GenBank/DDBJ databases">
        <title>The genomes of 5 underutilized Papilionoideae crops provide insights into root nodulation and disease resistanc.</title>
        <authorList>
            <person name="Yuan L."/>
        </authorList>
    </citation>
    <scope>NUCLEOTIDE SEQUENCE [LARGE SCALE GENOMIC DNA]</scope>
    <source>
        <strain evidence="2">ZHUSHIDOU_FW_LH</strain>
        <tissue evidence="2">Leaf</tissue>
    </source>
</reference>
<feature type="transmembrane region" description="Helical" evidence="1">
    <location>
        <begin position="54"/>
        <end position="75"/>
    </location>
</feature>